<dbReference type="Proteomes" id="UP000548476">
    <property type="component" value="Unassembled WGS sequence"/>
</dbReference>
<dbReference type="RefSeq" id="WP_184790525.1">
    <property type="nucleotide sequence ID" value="NZ_BONT01000054.1"/>
</dbReference>
<keyword evidence="2" id="KW-1185">Reference proteome</keyword>
<proteinExistence type="predicted"/>
<dbReference type="EMBL" id="JACHGT010000013">
    <property type="protein sequence ID" value="MBB6037714.1"/>
    <property type="molecule type" value="Genomic_DNA"/>
</dbReference>
<evidence type="ECO:0000313" key="1">
    <source>
        <dbReference type="EMBL" id="MBB6037714.1"/>
    </source>
</evidence>
<comment type="caution">
    <text evidence="1">The sequence shown here is derived from an EMBL/GenBank/DDBJ whole genome shotgun (WGS) entry which is preliminary data.</text>
</comment>
<reference evidence="1 2" key="1">
    <citation type="submission" date="2020-08" db="EMBL/GenBank/DDBJ databases">
        <title>Genomic Encyclopedia of Type Strains, Phase IV (KMG-IV): sequencing the most valuable type-strain genomes for metagenomic binning, comparative biology and taxonomic classification.</title>
        <authorList>
            <person name="Goeker M."/>
        </authorList>
    </citation>
    <scope>NUCLEOTIDE SEQUENCE [LARGE SCALE GENOMIC DNA]</scope>
    <source>
        <strain evidence="1 2">YIM 65646</strain>
    </source>
</reference>
<sequence length="94" mass="10313">MTTPLEIGHEPPRRFLLMRRHDATGLSGTGTVADGLAWSDGPAVMRWKGEGTGVRQNTVWNSTEEILRIHGHGGLTDICWIDPSSFERAEGADE</sequence>
<gene>
    <name evidence="1" type="ORF">HNR73_005592</name>
</gene>
<dbReference type="AlphaFoldDB" id="A0A841FPG1"/>
<accession>A0A841FPG1</accession>
<evidence type="ECO:0000313" key="2">
    <source>
        <dbReference type="Proteomes" id="UP000548476"/>
    </source>
</evidence>
<name>A0A841FPG1_9ACTN</name>
<protein>
    <submittedName>
        <fullName evidence="1">Uncharacterized protein</fullName>
    </submittedName>
</protein>
<organism evidence="1 2">
    <name type="scientific">Phytomonospora endophytica</name>
    <dbReference type="NCBI Taxonomy" id="714109"/>
    <lineage>
        <taxon>Bacteria</taxon>
        <taxon>Bacillati</taxon>
        <taxon>Actinomycetota</taxon>
        <taxon>Actinomycetes</taxon>
        <taxon>Micromonosporales</taxon>
        <taxon>Micromonosporaceae</taxon>
        <taxon>Phytomonospora</taxon>
    </lineage>
</organism>